<evidence type="ECO:0000313" key="2">
    <source>
        <dbReference type="RefSeq" id="XP_065650949.1"/>
    </source>
</evidence>
<dbReference type="Gene3D" id="3.30.420.10">
    <property type="entry name" value="Ribonuclease H-like superfamily/Ribonuclease H"/>
    <property type="match status" value="1"/>
</dbReference>
<sequence length="369" mass="42683">MTSNTRITLDTEAGVVQMSSNGSICLLALSGRTQLVESIDDFDEKFCLKEGFARSTIYDNLKRLETVQSFSDRKHPGRTTSWTREKKAELTRLVNNRKGVSQRKIGIKFGVNQSTIGRQLKKMNIKYRKRDKTPKYTIEQQIKAKKRSRKLVNQLYNTKSLLVIDGEKYFCFAGDNMPGNSGYYTNNKKTCPESVRFIGKENFPKKLFMWIAISDRGMSEPLFCTSKAVAINSSIYINECLEKRLLPFIHKYLGDYFFTSIMNYLFWPDLASSHYSKDSLNWIDQYVYYIDKESSPPNVPQARPIENFWGHLAQKVYEGDWQASTAQVLIDRIKLKLQEIDFNFLRSHMKGVRAKLRSIADGGVFSYKK</sequence>
<dbReference type="Proteomes" id="UP001652625">
    <property type="component" value="Chromosome 04"/>
</dbReference>
<name>A0ABM4BP89_HYDVU</name>
<dbReference type="GeneID" id="136079156"/>
<organism evidence="1 2">
    <name type="scientific">Hydra vulgaris</name>
    <name type="common">Hydra</name>
    <name type="synonym">Hydra attenuata</name>
    <dbReference type="NCBI Taxonomy" id="6087"/>
    <lineage>
        <taxon>Eukaryota</taxon>
        <taxon>Metazoa</taxon>
        <taxon>Cnidaria</taxon>
        <taxon>Hydrozoa</taxon>
        <taxon>Hydroidolina</taxon>
        <taxon>Anthoathecata</taxon>
        <taxon>Aplanulata</taxon>
        <taxon>Hydridae</taxon>
        <taxon>Hydra</taxon>
    </lineage>
</organism>
<proteinExistence type="predicted"/>
<accession>A0ABM4BP89</accession>
<gene>
    <name evidence="2" type="primary">LOC136079156</name>
</gene>
<evidence type="ECO:0000313" key="1">
    <source>
        <dbReference type="Proteomes" id="UP001652625"/>
    </source>
</evidence>
<dbReference type="RefSeq" id="XP_065650949.1">
    <property type="nucleotide sequence ID" value="XM_065794877.1"/>
</dbReference>
<keyword evidence="1" id="KW-1185">Reference proteome</keyword>
<protein>
    <submittedName>
        <fullName evidence="2">Uncharacterized protein LOC136079156</fullName>
    </submittedName>
</protein>
<reference evidence="2" key="1">
    <citation type="submission" date="2025-08" db="UniProtKB">
        <authorList>
            <consortium name="RefSeq"/>
        </authorList>
    </citation>
    <scope>IDENTIFICATION</scope>
</reference>
<dbReference type="InterPro" id="IPR036397">
    <property type="entry name" value="RNaseH_sf"/>
</dbReference>